<evidence type="ECO:0000256" key="1">
    <source>
        <dbReference type="SAM" id="MobiDB-lite"/>
    </source>
</evidence>
<evidence type="ECO:0000313" key="2">
    <source>
        <dbReference type="EMBL" id="TKR64848.1"/>
    </source>
</evidence>
<reference evidence="2 3" key="2">
    <citation type="journal article" date="2019" name="G3 (Bethesda)">
        <title>Hybrid Assembly of the Genome of the Entomopathogenic Nematode Steinernema carpocapsae Identifies the X-Chromosome.</title>
        <authorList>
            <person name="Serra L."/>
            <person name="Macchietto M."/>
            <person name="Macias-Munoz A."/>
            <person name="McGill C.J."/>
            <person name="Rodriguez I.M."/>
            <person name="Rodriguez B."/>
            <person name="Murad R."/>
            <person name="Mortazavi A."/>
        </authorList>
    </citation>
    <scope>NUCLEOTIDE SEQUENCE [LARGE SCALE GENOMIC DNA]</scope>
    <source>
        <strain evidence="2 3">ALL</strain>
    </source>
</reference>
<dbReference type="Proteomes" id="UP000298663">
    <property type="component" value="Unassembled WGS sequence"/>
</dbReference>
<organism evidence="2 3">
    <name type="scientific">Steinernema carpocapsae</name>
    <name type="common">Entomopathogenic nematode</name>
    <dbReference type="NCBI Taxonomy" id="34508"/>
    <lineage>
        <taxon>Eukaryota</taxon>
        <taxon>Metazoa</taxon>
        <taxon>Ecdysozoa</taxon>
        <taxon>Nematoda</taxon>
        <taxon>Chromadorea</taxon>
        <taxon>Rhabditida</taxon>
        <taxon>Tylenchina</taxon>
        <taxon>Panagrolaimomorpha</taxon>
        <taxon>Strongyloidoidea</taxon>
        <taxon>Steinernematidae</taxon>
        <taxon>Steinernema</taxon>
    </lineage>
</organism>
<sequence>MCVYSAGRESINGLTYRSSLVHLSRLHHARCLRKTTSSHRASVPVVAIHVQSCGCRDRRGVVCTHCTRCRLGGSSRSPFTQTRARLAKHRESRKASDNRSSAVAATSDRSAGNHMLPGSHMKSPCRLLQFLCFERTGESRMSQRNLCAKLRSTRPSVYVLVPCVERSQIFDLRILKAQSCAKASPAFSLHAMSSACLVFKIASSRPAFGSGKNMIV</sequence>
<gene>
    <name evidence="2" type="ORF">L596_025325</name>
</gene>
<dbReference type="EMBL" id="AZBU02000009">
    <property type="protein sequence ID" value="TKR64848.1"/>
    <property type="molecule type" value="Genomic_DNA"/>
</dbReference>
<proteinExistence type="predicted"/>
<dbReference type="AlphaFoldDB" id="A0A4U5M7G7"/>
<feature type="compositionally biased region" description="Polar residues" evidence="1">
    <location>
        <begin position="98"/>
        <end position="110"/>
    </location>
</feature>
<protein>
    <submittedName>
        <fullName evidence="2">Uncharacterized protein</fullName>
    </submittedName>
</protein>
<accession>A0A4U5M7G7</accession>
<reference evidence="2 3" key="1">
    <citation type="journal article" date="2015" name="Genome Biol.">
        <title>Comparative genomics of Steinernema reveals deeply conserved gene regulatory networks.</title>
        <authorList>
            <person name="Dillman A.R."/>
            <person name="Macchietto M."/>
            <person name="Porter C.F."/>
            <person name="Rogers A."/>
            <person name="Williams B."/>
            <person name="Antoshechkin I."/>
            <person name="Lee M.M."/>
            <person name="Goodwin Z."/>
            <person name="Lu X."/>
            <person name="Lewis E.E."/>
            <person name="Goodrich-Blair H."/>
            <person name="Stock S.P."/>
            <person name="Adams B.J."/>
            <person name="Sternberg P.W."/>
            <person name="Mortazavi A."/>
        </authorList>
    </citation>
    <scope>NUCLEOTIDE SEQUENCE [LARGE SCALE GENOMIC DNA]</scope>
    <source>
        <strain evidence="2 3">ALL</strain>
    </source>
</reference>
<name>A0A4U5M7G7_STECR</name>
<feature type="region of interest" description="Disordered" evidence="1">
    <location>
        <begin position="75"/>
        <end position="116"/>
    </location>
</feature>
<evidence type="ECO:0000313" key="3">
    <source>
        <dbReference type="Proteomes" id="UP000298663"/>
    </source>
</evidence>
<comment type="caution">
    <text evidence="2">The sequence shown here is derived from an EMBL/GenBank/DDBJ whole genome shotgun (WGS) entry which is preliminary data.</text>
</comment>
<keyword evidence="3" id="KW-1185">Reference proteome</keyword>